<gene>
    <name evidence="3" type="ORF">IAC59_04355</name>
</gene>
<dbReference type="AlphaFoldDB" id="A0A9D1LR72"/>
<evidence type="ECO:0000256" key="2">
    <source>
        <dbReference type="SAM" id="Phobius"/>
    </source>
</evidence>
<dbReference type="Proteomes" id="UP000824123">
    <property type="component" value="Unassembled WGS sequence"/>
</dbReference>
<evidence type="ECO:0000256" key="1">
    <source>
        <dbReference type="SAM" id="MobiDB-lite"/>
    </source>
</evidence>
<dbReference type="PROSITE" id="PS00430">
    <property type="entry name" value="TONB_DEPENDENT_REC_1"/>
    <property type="match status" value="1"/>
</dbReference>
<evidence type="ECO:0000313" key="3">
    <source>
        <dbReference type="EMBL" id="HIU46470.1"/>
    </source>
</evidence>
<feature type="region of interest" description="Disordered" evidence="1">
    <location>
        <begin position="176"/>
        <end position="197"/>
    </location>
</feature>
<dbReference type="SUPFAM" id="SSF54427">
    <property type="entry name" value="NTF2-like"/>
    <property type="match status" value="1"/>
</dbReference>
<keyword evidence="2" id="KW-0812">Transmembrane</keyword>
<keyword evidence="2" id="KW-0472">Membrane</keyword>
<comment type="caution">
    <text evidence="3">The sequence shown here is derived from an EMBL/GenBank/DDBJ whole genome shotgun (WGS) entry which is preliminary data.</text>
</comment>
<feature type="transmembrane region" description="Helical" evidence="2">
    <location>
        <begin position="7"/>
        <end position="33"/>
    </location>
</feature>
<sequence length="197" mass="22169">MKYLRRFLWFFATRLMLLTLVAALLVVGFYMAMNSANIYVLLTDGLTERADTIIAGADSSQLSDYFEDSYLANDTLLVEAQNGNSVYANYKITSYDHNVSLNWMWSWPWSETAQAEITETVYAIEGKPLASAADRVTAGELTSYPPHWQGGRYRVLLVKRNGQWRISQIMLLEPIVEPDPTEAPTSEPTPAAESEAE</sequence>
<organism evidence="3 4">
    <name type="scientific">Candidatus Fimadaptatus faecigallinarum</name>
    <dbReference type="NCBI Taxonomy" id="2840814"/>
    <lineage>
        <taxon>Bacteria</taxon>
        <taxon>Bacillati</taxon>
        <taxon>Bacillota</taxon>
        <taxon>Clostridia</taxon>
        <taxon>Eubacteriales</taxon>
        <taxon>Candidatus Fimadaptatus</taxon>
    </lineage>
</organism>
<dbReference type="EMBL" id="DVNK01000030">
    <property type="protein sequence ID" value="HIU46470.1"/>
    <property type="molecule type" value="Genomic_DNA"/>
</dbReference>
<keyword evidence="2" id="KW-1133">Transmembrane helix</keyword>
<name>A0A9D1LR72_9FIRM</name>
<proteinExistence type="predicted"/>
<reference evidence="3" key="1">
    <citation type="submission" date="2020-10" db="EMBL/GenBank/DDBJ databases">
        <authorList>
            <person name="Gilroy R."/>
        </authorList>
    </citation>
    <scope>NUCLEOTIDE SEQUENCE</scope>
    <source>
        <strain evidence="3">ChiSxjej2B14-8506</strain>
    </source>
</reference>
<dbReference type="InterPro" id="IPR010916">
    <property type="entry name" value="TonB_box_CS"/>
</dbReference>
<evidence type="ECO:0000313" key="4">
    <source>
        <dbReference type="Proteomes" id="UP000824123"/>
    </source>
</evidence>
<feature type="compositionally biased region" description="Low complexity" evidence="1">
    <location>
        <begin position="182"/>
        <end position="197"/>
    </location>
</feature>
<dbReference type="InterPro" id="IPR032710">
    <property type="entry name" value="NTF2-like_dom_sf"/>
</dbReference>
<protein>
    <submittedName>
        <fullName evidence="3">Uncharacterized protein</fullName>
    </submittedName>
</protein>
<accession>A0A9D1LR72</accession>
<reference evidence="3" key="2">
    <citation type="journal article" date="2021" name="PeerJ">
        <title>Extensive microbial diversity within the chicken gut microbiome revealed by metagenomics and culture.</title>
        <authorList>
            <person name="Gilroy R."/>
            <person name="Ravi A."/>
            <person name="Getino M."/>
            <person name="Pursley I."/>
            <person name="Horton D.L."/>
            <person name="Alikhan N.F."/>
            <person name="Baker D."/>
            <person name="Gharbi K."/>
            <person name="Hall N."/>
            <person name="Watson M."/>
            <person name="Adriaenssens E.M."/>
            <person name="Foster-Nyarko E."/>
            <person name="Jarju S."/>
            <person name="Secka A."/>
            <person name="Antonio M."/>
            <person name="Oren A."/>
            <person name="Chaudhuri R.R."/>
            <person name="La Ragione R."/>
            <person name="Hildebrand F."/>
            <person name="Pallen M.J."/>
        </authorList>
    </citation>
    <scope>NUCLEOTIDE SEQUENCE</scope>
    <source>
        <strain evidence="3">ChiSxjej2B14-8506</strain>
    </source>
</reference>